<feature type="chain" id="PRO_5041280457" description="RlpA-like protein double-psi beta-barrel domain-containing protein" evidence="3">
    <location>
        <begin position="24"/>
        <end position="225"/>
    </location>
</feature>
<dbReference type="InterPro" id="IPR036908">
    <property type="entry name" value="RlpA-like_sf"/>
</dbReference>
<dbReference type="Proteomes" id="UP001175227">
    <property type="component" value="Unassembled WGS sequence"/>
</dbReference>
<protein>
    <recommendedName>
        <fullName evidence="6">RlpA-like protein double-psi beta-barrel domain-containing protein</fullName>
    </recommendedName>
</protein>
<sequence>MVASFSLYTIFMVVLALPCSIHALSISLSQRDPSTLDYTTAHSLGDSYDFHRRDGWMSYNVSSITPGSGSGKESNSGIAKRSEKARKKLEGSKKLKGLSVIGGAIEKIISVIITWYTGKDLLNPSCWAQPVWTPTDYSFVGAITEIGWKDSPQCLDFLELCHGSTRCVYIRVVDTCAGCAPGSRHVDLTKAAFTELADIDEGILSVDLRLASPPKKWNKDLWGPK</sequence>
<gene>
    <name evidence="4" type="ORF">IW261DRAFT_54336</name>
</gene>
<dbReference type="InterPro" id="IPR051477">
    <property type="entry name" value="Expansin_CellWall"/>
</dbReference>
<feature type="signal peptide" evidence="3">
    <location>
        <begin position="1"/>
        <end position="23"/>
    </location>
</feature>
<dbReference type="EMBL" id="JAUEPR010000001">
    <property type="protein sequence ID" value="KAK0490983.1"/>
    <property type="molecule type" value="Genomic_DNA"/>
</dbReference>
<evidence type="ECO:0000256" key="1">
    <source>
        <dbReference type="ARBA" id="ARBA00022729"/>
    </source>
</evidence>
<reference evidence="4" key="1">
    <citation type="submission" date="2023-06" db="EMBL/GenBank/DDBJ databases">
        <authorList>
            <consortium name="Lawrence Berkeley National Laboratory"/>
            <person name="Ahrendt S."/>
            <person name="Sahu N."/>
            <person name="Indic B."/>
            <person name="Wong-Bajracharya J."/>
            <person name="Merenyi Z."/>
            <person name="Ke H.-M."/>
            <person name="Monk M."/>
            <person name="Kocsube S."/>
            <person name="Drula E."/>
            <person name="Lipzen A."/>
            <person name="Balint B."/>
            <person name="Henrissat B."/>
            <person name="Andreopoulos B."/>
            <person name="Martin F.M."/>
            <person name="Harder C.B."/>
            <person name="Rigling D."/>
            <person name="Ford K.L."/>
            <person name="Foster G.D."/>
            <person name="Pangilinan J."/>
            <person name="Papanicolaou A."/>
            <person name="Barry K."/>
            <person name="LaButti K."/>
            <person name="Viragh M."/>
            <person name="Koriabine M."/>
            <person name="Yan M."/>
            <person name="Riley R."/>
            <person name="Champramary S."/>
            <person name="Plett K.L."/>
            <person name="Tsai I.J."/>
            <person name="Slot J."/>
            <person name="Sipos G."/>
            <person name="Plett J."/>
            <person name="Nagy L.G."/>
            <person name="Grigoriev I.V."/>
        </authorList>
    </citation>
    <scope>NUCLEOTIDE SEQUENCE</scope>
    <source>
        <strain evidence="4">ICMP 16352</strain>
    </source>
</reference>
<keyword evidence="5" id="KW-1185">Reference proteome</keyword>
<evidence type="ECO:0000313" key="5">
    <source>
        <dbReference type="Proteomes" id="UP001175227"/>
    </source>
</evidence>
<feature type="region of interest" description="Disordered" evidence="2">
    <location>
        <begin position="65"/>
        <end position="85"/>
    </location>
</feature>
<dbReference type="PANTHER" id="PTHR31836:SF22">
    <property type="entry name" value="RLPA-LIKE PROTEIN DOUBLE-PSI BETA-BARREL DOMAIN-CONTAINING PROTEIN"/>
    <property type="match status" value="1"/>
</dbReference>
<evidence type="ECO:0000313" key="4">
    <source>
        <dbReference type="EMBL" id="KAK0490983.1"/>
    </source>
</evidence>
<proteinExistence type="predicted"/>
<dbReference type="PANTHER" id="PTHR31836">
    <property type="match status" value="1"/>
</dbReference>
<accession>A0AA39PUU5</accession>
<dbReference type="CDD" id="cd22191">
    <property type="entry name" value="DPBB_RlpA_EXP_N-like"/>
    <property type="match status" value="1"/>
</dbReference>
<keyword evidence="1 3" id="KW-0732">Signal</keyword>
<organism evidence="4 5">
    <name type="scientific">Armillaria novae-zelandiae</name>
    <dbReference type="NCBI Taxonomy" id="153914"/>
    <lineage>
        <taxon>Eukaryota</taxon>
        <taxon>Fungi</taxon>
        <taxon>Dikarya</taxon>
        <taxon>Basidiomycota</taxon>
        <taxon>Agaricomycotina</taxon>
        <taxon>Agaricomycetes</taxon>
        <taxon>Agaricomycetidae</taxon>
        <taxon>Agaricales</taxon>
        <taxon>Marasmiineae</taxon>
        <taxon>Physalacriaceae</taxon>
        <taxon>Armillaria</taxon>
    </lineage>
</organism>
<evidence type="ECO:0000256" key="2">
    <source>
        <dbReference type="SAM" id="MobiDB-lite"/>
    </source>
</evidence>
<dbReference type="SUPFAM" id="SSF50685">
    <property type="entry name" value="Barwin-like endoglucanases"/>
    <property type="match status" value="1"/>
</dbReference>
<name>A0AA39PUU5_9AGAR</name>
<evidence type="ECO:0000256" key="3">
    <source>
        <dbReference type="SAM" id="SignalP"/>
    </source>
</evidence>
<evidence type="ECO:0008006" key="6">
    <source>
        <dbReference type="Google" id="ProtNLM"/>
    </source>
</evidence>
<dbReference type="Gene3D" id="2.40.40.10">
    <property type="entry name" value="RlpA-like domain"/>
    <property type="match status" value="1"/>
</dbReference>
<comment type="caution">
    <text evidence="4">The sequence shown here is derived from an EMBL/GenBank/DDBJ whole genome shotgun (WGS) entry which is preliminary data.</text>
</comment>
<feature type="compositionally biased region" description="Polar residues" evidence="2">
    <location>
        <begin position="65"/>
        <end position="77"/>
    </location>
</feature>
<dbReference type="AlphaFoldDB" id="A0AA39PUU5"/>